<dbReference type="EMBL" id="JAAONZ010000010">
    <property type="protein sequence ID" value="NHO66611.1"/>
    <property type="molecule type" value="Genomic_DNA"/>
</dbReference>
<comment type="cofactor">
    <cofactor evidence="1">
        <name>heme</name>
        <dbReference type="ChEBI" id="CHEBI:30413"/>
    </cofactor>
    <text evidence="1">Binds 1 heme group per subunit.</text>
</comment>
<dbReference type="GO" id="GO:0004833">
    <property type="term" value="F:L-tryptophan 2,3-dioxygenase activity"/>
    <property type="evidence" value="ECO:0007669"/>
    <property type="project" value="UniProtKB-UniRule"/>
</dbReference>
<dbReference type="GO" id="GO:0046872">
    <property type="term" value="F:metal ion binding"/>
    <property type="evidence" value="ECO:0007669"/>
    <property type="project" value="UniProtKB-KW"/>
</dbReference>
<feature type="binding site" evidence="1">
    <location>
        <position position="98"/>
    </location>
    <ligand>
        <name>substrate</name>
    </ligand>
</feature>
<gene>
    <name evidence="1" type="primary">kynA</name>
    <name evidence="2" type="ORF">G8770_13765</name>
</gene>
<keyword evidence="1" id="KW-0223">Dioxygenase</keyword>
<protein>
    <recommendedName>
        <fullName evidence="1">Tryptophan 2,3-dioxygenase</fullName>
        <shortName evidence="1">TDO</shortName>
        <ecNumber evidence="1">1.13.11.11</ecNumber>
    </recommendedName>
    <alternativeName>
        <fullName evidence="1">Tryptamin 2,3-dioxygenase</fullName>
    </alternativeName>
    <alternativeName>
        <fullName evidence="1">Tryptophan oxygenase</fullName>
        <shortName evidence="1">TO</shortName>
        <shortName evidence="1">TRPO</shortName>
    </alternativeName>
    <alternativeName>
        <fullName evidence="1">Tryptophan pyrrolase</fullName>
    </alternativeName>
    <alternativeName>
        <fullName evidence="1">Tryptophanase</fullName>
    </alternativeName>
</protein>
<dbReference type="InterPro" id="IPR037217">
    <property type="entry name" value="Trp/Indoleamine_2_3_dOase-like"/>
</dbReference>
<keyword evidence="1" id="KW-0349">Heme</keyword>
<feature type="binding site" description="axial binding residue" evidence="1">
    <location>
        <position position="218"/>
    </location>
    <ligand>
        <name>heme</name>
        <dbReference type="ChEBI" id="CHEBI:30413"/>
    </ligand>
    <ligandPart>
        <name>Fe</name>
        <dbReference type="ChEBI" id="CHEBI:18248"/>
    </ligandPart>
</feature>
<dbReference type="AlphaFoldDB" id="A0A9E5JXV7"/>
<dbReference type="InterPro" id="IPR004981">
    <property type="entry name" value="Trp_2_3_dOase"/>
</dbReference>
<feature type="binding site" evidence="1">
    <location>
        <begin position="32"/>
        <end position="36"/>
    </location>
    <ligand>
        <name>substrate</name>
    </ligand>
</feature>
<evidence type="ECO:0000313" key="2">
    <source>
        <dbReference type="EMBL" id="NHO66611.1"/>
    </source>
</evidence>
<comment type="subunit">
    <text evidence="1">Homotetramer.</text>
</comment>
<keyword evidence="1" id="KW-0479">Metal-binding</keyword>
<proteinExistence type="inferred from homology"/>
<reference evidence="2" key="1">
    <citation type="submission" date="2020-03" db="EMBL/GenBank/DDBJ databases">
        <authorList>
            <person name="Guo F."/>
        </authorList>
    </citation>
    <scope>NUCLEOTIDE SEQUENCE</scope>
    <source>
        <strain evidence="2">JCM 30134</strain>
    </source>
</reference>
<dbReference type="Pfam" id="PF03301">
    <property type="entry name" value="Trp_dioxygenase"/>
    <property type="match status" value="2"/>
</dbReference>
<dbReference type="EC" id="1.13.11.11" evidence="1"/>
<keyword evidence="1" id="KW-0823">Tryptophan catabolism</keyword>
<dbReference type="GO" id="GO:0019441">
    <property type="term" value="P:L-tryptophan catabolic process to kynurenine"/>
    <property type="evidence" value="ECO:0007669"/>
    <property type="project" value="UniProtKB-UniRule"/>
</dbReference>
<keyword evidence="3" id="KW-1185">Reference proteome</keyword>
<comment type="pathway">
    <text evidence="1">Amino-acid degradation; L-tryptophan degradation via kynurenine pathway; L-kynurenine from L-tryptophan: step 1/2.</text>
</comment>
<dbReference type="HAMAP" id="MF_01972">
    <property type="entry name" value="T23O"/>
    <property type="match status" value="1"/>
</dbReference>
<comment type="similarity">
    <text evidence="1">Belongs to the tryptophan 2,3-dioxygenase family.</text>
</comment>
<comment type="catalytic activity">
    <reaction evidence="1">
        <text>L-tryptophan + O2 = N-formyl-L-kynurenine</text>
        <dbReference type="Rhea" id="RHEA:24536"/>
        <dbReference type="ChEBI" id="CHEBI:15379"/>
        <dbReference type="ChEBI" id="CHEBI:57912"/>
        <dbReference type="ChEBI" id="CHEBI:58629"/>
        <dbReference type="EC" id="1.13.11.11"/>
    </reaction>
</comment>
<comment type="caution">
    <text evidence="1">Lacks conserved residue(s) required for the propagation of feature annotation.</text>
</comment>
<dbReference type="GO" id="GO:0019442">
    <property type="term" value="P:L-tryptophan catabolic process to acetyl-CoA"/>
    <property type="evidence" value="ECO:0007669"/>
    <property type="project" value="TreeGrafter"/>
</dbReference>
<comment type="function">
    <text evidence="1">Heme-dependent dioxygenase that catalyzes the oxidative cleavage of the L-tryptophan (L-Trp) pyrrole ring and converts L-tryptophan to N-formyl-L-kynurenine. Catalyzes the oxidative cleavage of the indole moiety.</text>
</comment>
<name>A0A9E5JXV7_9GAMM</name>
<keyword evidence="1" id="KW-0408">Iron</keyword>
<dbReference type="GO" id="GO:0020037">
    <property type="term" value="F:heme binding"/>
    <property type="evidence" value="ECO:0007669"/>
    <property type="project" value="UniProtKB-UniRule"/>
</dbReference>
<evidence type="ECO:0000313" key="3">
    <source>
        <dbReference type="Proteomes" id="UP000787472"/>
    </source>
</evidence>
<keyword evidence="1" id="KW-0560">Oxidoreductase</keyword>
<sequence length="260" mass="30241">MTLTYGSYLKVDELLQLQQLQSDPPEHDELLFIIIHQTYELWFKQVLHEMGKLRSNLSAGETWGSAKTYRRILTIFKTLVSQIDILETMTPLEFISFRKFLASSSGFQSWQFREVEILCGMHSPVAIELQKSVPQHYQRLLERMQEPTLWYCFIEYLNTRQHQLPLPVPTHSEGLIYSGDEQLQEKLADIIRKDPEASLVSELMVDFDEGLQEWRYRHVKMVERTIGSKPGSGGSPGASYLRSTLHRSIFPDLWAVRAHL</sequence>
<comment type="caution">
    <text evidence="2">The sequence shown here is derived from an EMBL/GenBank/DDBJ whole genome shotgun (WGS) entry which is preliminary data.</text>
</comment>
<dbReference type="Gene3D" id="1.20.58.480">
    <property type="match status" value="1"/>
</dbReference>
<dbReference type="Proteomes" id="UP000787472">
    <property type="component" value="Unassembled WGS sequence"/>
</dbReference>
<dbReference type="SUPFAM" id="SSF140959">
    <property type="entry name" value="Indolic compounds 2,3-dioxygenase-like"/>
    <property type="match status" value="1"/>
</dbReference>
<accession>A0A9E5JXV7</accession>
<dbReference type="RefSeq" id="WP_167187769.1">
    <property type="nucleotide sequence ID" value="NZ_JAAONZ010000010.1"/>
</dbReference>
<dbReference type="PANTHER" id="PTHR10138:SF0">
    <property type="entry name" value="TRYPTOPHAN 2,3-DIOXYGENASE"/>
    <property type="match status" value="1"/>
</dbReference>
<dbReference type="PANTHER" id="PTHR10138">
    <property type="entry name" value="TRYPTOPHAN 2,3-DIOXYGENASE"/>
    <property type="match status" value="1"/>
</dbReference>
<evidence type="ECO:0000256" key="1">
    <source>
        <dbReference type="HAMAP-Rule" id="MF_01972"/>
    </source>
</evidence>
<organism evidence="2 3">
    <name type="scientific">Pseudomaricurvus hydrocarbonicus</name>
    <dbReference type="NCBI Taxonomy" id="1470433"/>
    <lineage>
        <taxon>Bacteria</taxon>
        <taxon>Pseudomonadati</taxon>
        <taxon>Pseudomonadota</taxon>
        <taxon>Gammaproteobacteria</taxon>
        <taxon>Cellvibrionales</taxon>
        <taxon>Cellvibrionaceae</taxon>
        <taxon>Pseudomaricurvus</taxon>
    </lineage>
</organism>